<dbReference type="KEGG" id="gtt:GUITHDRAFT_143839"/>
<dbReference type="AlphaFoldDB" id="L1IRY7"/>
<evidence type="ECO:0000313" key="2">
    <source>
        <dbReference type="EMBL" id="EKX39036.1"/>
    </source>
</evidence>
<dbReference type="PaxDb" id="55529-EKX39036"/>
<evidence type="ECO:0000256" key="1">
    <source>
        <dbReference type="SAM" id="MobiDB-lite"/>
    </source>
</evidence>
<evidence type="ECO:0000313" key="3">
    <source>
        <dbReference type="EnsemblProtists" id="EKX39036"/>
    </source>
</evidence>
<dbReference type="EnsemblProtists" id="EKX39036">
    <property type="protein sequence ID" value="EKX39036"/>
    <property type="gene ID" value="GUITHDRAFT_143839"/>
</dbReference>
<name>L1IRY7_GUITC</name>
<dbReference type="GeneID" id="17295773"/>
<organism evidence="2">
    <name type="scientific">Guillardia theta (strain CCMP2712)</name>
    <name type="common">Cryptophyte</name>
    <dbReference type="NCBI Taxonomy" id="905079"/>
    <lineage>
        <taxon>Eukaryota</taxon>
        <taxon>Cryptophyceae</taxon>
        <taxon>Pyrenomonadales</taxon>
        <taxon>Geminigeraceae</taxon>
        <taxon>Guillardia</taxon>
    </lineage>
</organism>
<reference evidence="4" key="2">
    <citation type="submission" date="2012-11" db="EMBL/GenBank/DDBJ databases">
        <authorList>
            <person name="Kuo A."/>
            <person name="Curtis B.A."/>
            <person name="Tanifuji G."/>
            <person name="Burki F."/>
            <person name="Gruber A."/>
            <person name="Irimia M."/>
            <person name="Maruyama S."/>
            <person name="Arias M.C."/>
            <person name="Ball S.G."/>
            <person name="Gile G.H."/>
            <person name="Hirakawa Y."/>
            <person name="Hopkins J.F."/>
            <person name="Rensing S.A."/>
            <person name="Schmutz J."/>
            <person name="Symeonidi A."/>
            <person name="Elias M."/>
            <person name="Eveleigh R.J."/>
            <person name="Herman E.K."/>
            <person name="Klute M.J."/>
            <person name="Nakayama T."/>
            <person name="Obornik M."/>
            <person name="Reyes-Prieto A."/>
            <person name="Armbrust E.V."/>
            <person name="Aves S.J."/>
            <person name="Beiko R.G."/>
            <person name="Coutinho P."/>
            <person name="Dacks J.B."/>
            <person name="Durnford D.G."/>
            <person name="Fast N.M."/>
            <person name="Green B.R."/>
            <person name="Grisdale C."/>
            <person name="Hempe F."/>
            <person name="Henrissat B."/>
            <person name="Hoppner M.P."/>
            <person name="Ishida K.-I."/>
            <person name="Kim E."/>
            <person name="Koreny L."/>
            <person name="Kroth P.G."/>
            <person name="Liu Y."/>
            <person name="Malik S.-B."/>
            <person name="Maier U.G."/>
            <person name="McRose D."/>
            <person name="Mock T."/>
            <person name="Neilson J.A."/>
            <person name="Onodera N.T."/>
            <person name="Poole A.M."/>
            <person name="Pritham E.J."/>
            <person name="Richards T.A."/>
            <person name="Rocap G."/>
            <person name="Roy S.W."/>
            <person name="Sarai C."/>
            <person name="Schaack S."/>
            <person name="Shirato S."/>
            <person name="Slamovits C.H."/>
            <person name="Spencer D.F."/>
            <person name="Suzuki S."/>
            <person name="Worden A.Z."/>
            <person name="Zauner S."/>
            <person name="Barry K."/>
            <person name="Bell C."/>
            <person name="Bharti A.K."/>
            <person name="Crow J.A."/>
            <person name="Grimwood J."/>
            <person name="Kramer R."/>
            <person name="Lindquist E."/>
            <person name="Lucas S."/>
            <person name="Salamov A."/>
            <person name="McFadden G.I."/>
            <person name="Lane C.E."/>
            <person name="Keeling P.J."/>
            <person name="Gray M.W."/>
            <person name="Grigoriev I.V."/>
            <person name="Archibald J.M."/>
        </authorList>
    </citation>
    <scope>NUCLEOTIDE SEQUENCE</scope>
    <source>
        <strain evidence="4">CCMP2712</strain>
    </source>
</reference>
<dbReference type="RefSeq" id="XP_005826016.1">
    <property type="nucleotide sequence ID" value="XM_005825959.1"/>
</dbReference>
<reference evidence="3" key="3">
    <citation type="submission" date="2015-06" db="UniProtKB">
        <authorList>
            <consortium name="EnsemblProtists"/>
        </authorList>
    </citation>
    <scope>IDENTIFICATION</scope>
</reference>
<accession>L1IRY7</accession>
<proteinExistence type="predicted"/>
<dbReference type="EMBL" id="JH993043">
    <property type="protein sequence ID" value="EKX39036.1"/>
    <property type="molecule type" value="Genomic_DNA"/>
</dbReference>
<dbReference type="Proteomes" id="UP000011087">
    <property type="component" value="Unassembled WGS sequence"/>
</dbReference>
<evidence type="ECO:0000313" key="4">
    <source>
        <dbReference type="Proteomes" id="UP000011087"/>
    </source>
</evidence>
<reference evidence="2 4" key="1">
    <citation type="journal article" date="2012" name="Nature">
        <title>Algal genomes reveal evolutionary mosaicism and the fate of nucleomorphs.</title>
        <authorList>
            <consortium name="DOE Joint Genome Institute"/>
            <person name="Curtis B.A."/>
            <person name="Tanifuji G."/>
            <person name="Burki F."/>
            <person name="Gruber A."/>
            <person name="Irimia M."/>
            <person name="Maruyama S."/>
            <person name="Arias M.C."/>
            <person name="Ball S.G."/>
            <person name="Gile G.H."/>
            <person name="Hirakawa Y."/>
            <person name="Hopkins J.F."/>
            <person name="Kuo A."/>
            <person name="Rensing S.A."/>
            <person name="Schmutz J."/>
            <person name="Symeonidi A."/>
            <person name="Elias M."/>
            <person name="Eveleigh R.J."/>
            <person name="Herman E.K."/>
            <person name="Klute M.J."/>
            <person name="Nakayama T."/>
            <person name="Obornik M."/>
            <person name="Reyes-Prieto A."/>
            <person name="Armbrust E.V."/>
            <person name="Aves S.J."/>
            <person name="Beiko R.G."/>
            <person name="Coutinho P."/>
            <person name="Dacks J.B."/>
            <person name="Durnford D.G."/>
            <person name="Fast N.M."/>
            <person name="Green B.R."/>
            <person name="Grisdale C.J."/>
            <person name="Hempel F."/>
            <person name="Henrissat B."/>
            <person name="Hoppner M.P."/>
            <person name="Ishida K."/>
            <person name="Kim E."/>
            <person name="Koreny L."/>
            <person name="Kroth P.G."/>
            <person name="Liu Y."/>
            <person name="Malik S.B."/>
            <person name="Maier U.G."/>
            <person name="McRose D."/>
            <person name="Mock T."/>
            <person name="Neilson J.A."/>
            <person name="Onodera N.T."/>
            <person name="Poole A.M."/>
            <person name="Pritham E.J."/>
            <person name="Richards T.A."/>
            <person name="Rocap G."/>
            <person name="Roy S.W."/>
            <person name="Sarai C."/>
            <person name="Schaack S."/>
            <person name="Shirato S."/>
            <person name="Slamovits C.H."/>
            <person name="Spencer D.F."/>
            <person name="Suzuki S."/>
            <person name="Worden A.Z."/>
            <person name="Zauner S."/>
            <person name="Barry K."/>
            <person name="Bell C."/>
            <person name="Bharti A.K."/>
            <person name="Crow J.A."/>
            <person name="Grimwood J."/>
            <person name="Kramer R."/>
            <person name="Lindquist E."/>
            <person name="Lucas S."/>
            <person name="Salamov A."/>
            <person name="McFadden G.I."/>
            <person name="Lane C.E."/>
            <person name="Keeling P.J."/>
            <person name="Gray M.W."/>
            <person name="Grigoriev I.V."/>
            <person name="Archibald J.M."/>
        </authorList>
    </citation>
    <scope>NUCLEOTIDE SEQUENCE</scope>
    <source>
        <strain evidence="2 4">CCMP2712</strain>
    </source>
</reference>
<dbReference type="HOGENOM" id="CLU_922712_0_0_1"/>
<protein>
    <submittedName>
        <fullName evidence="2 3">Uncharacterized protein</fullName>
    </submittedName>
</protein>
<sequence length="302" mass="33290">MTNTHLSWRLVGECQVRTCLTASLSTWEVKKAVGRSLCLSPQWIEISQRGCTVEGNCNDGHRRDQGGGDGEQRLHGEDVGSDDVVMVSIVMPRFARFCNEPATPREQKPRVTNQKAVRELAWQPGLLSHEDGRLHPSNRPPSYPIFVTGISNLPGRFLRIDLESNLPTLSCLRQRLTDVTGMLYDIAFGDEELRAESVSGRKYLHMLKMTRGSVVRAIERRRAGVHGEEGPLQTSPTSVLPDKPGTENANINGSDSLSTNLKRNRVISQSLGEKEGEGEEEDDDYTGRLPVSSGQDQAGSAV</sequence>
<feature type="compositionally biased region" description="Polar residues" evidence="1">
    <location>
        <begin position="292"/>
        <end position="302"/>
    </location>
</feature>
<feature type="region of interest" description="Disordered" evidence="1">
    <location>
        <begin position="222"/>
        <end position="302"/>
    </location>
</feature>
<gene>
    <name evidence="2" type="ORF">GUITHDRAFT_143839</name>
</gene>
<feature type="compositionally biased region" description="Polar residues" evidence="1">
    <location>
        <begin position="247"/>
        <end position="271"/>
    </location>
</feature>
<keyword evidence="4" id="KW-1185">Reference proteome</keyword>